<dbReference type="PANTHER" id="PTHR44259:SF114">
    <property type="entry name" value="OS06G0707300 PROTEIN"/>
    <property type="match status" value="1"/>
</dbReference>
<dbReference type="PANTHER" id="PTHR44259">
    <property type="entry name" value="OS07G0183000 PROTEIN-RELATED"/>
    <property type="match status" value="1"/>
</dbReference>
<evidence type="ECO:0000259" key="1">
    <source>
        <dbReference type="Pfam" id="PF03478"/>
    </source>
</evidence>
<dbReference type="AlphaFoldDB" id="A0A498HIL6"/>
<evidence type="ECO:0000313" key="2">
    <source>
        <dbReference type="EMBL" id="RXH69732.1"/>
    </source>
</evidence>
<dbReference type="Proteomes" id="UP000290289">
    <property type="component" value="Chromosome 17"/>
</dbReference>
<feature type="domain" description="KIB1-4 beta-propeller" evidence="1">
    <location>
        <begin position="78"/>
        <end position="215"/>
    </location>
</feature>
<name>A0A498HIL6_MALDO</name>
<dbReference type="Pfam" id="PF03478">
    <property type="entry name" value="Beta-prop_KIB1-4"/>
    <property type="match status" value="1"/>
</dbReference>
<dbReference type="EMBL" id="RDQH01000343">
    <property type="protein sequence ID" value="RXH69732.1"/>
    <property type="molecule type" value="Genomic_DNA"/>
</dbReference>
<sequence>MSGAVTAEGTIGTIVMRIGVGFIPKDGLGDALTTFFDNHDGFDSYAAQMRSPETTDMVLLWLLRQIIGVVVTAQRVCTMNRMDCVGSIEGWLIMVDSALRRPGGFMKPWSFYLKNCQNPSFKIEFYFFNPISGDRVLLPSSQSTLPCHCINGPDFSVSKIIASSEPKTISQEPCFVVCLCKQGHLTYCRPRDQSWSSIDEDVPFVNGIVILGGSLVAKQTRLLIALHGVVKLVTLDPNTRPSFFPLPFVKIDYNGSRVEHYNDHDFVDYAYKPKQETCLISDPWHKVMLGKTFHYTED</sequence>
<keyword evidence="3" id="KW-1185">Reference proteome</keyword>
<dbReference type="STRING" id="3750.A0A498HIL6"/>
<gene>
    <name evidence="2" type="ORF">DVH24_042490</name>
</gene>
<evidence type="ECO:0000313" key="3">
    <source>
        <dbReference type="Proteomes" id="UP000290289"/>
    </source>
</evidence>
<proteinExistence type="predicted"/>
<protein>
    <recommendedName>
        <fullName evidence="1">KIB1-4 beta-propeller domain-containing protein</fullName>
    </recommendedName>
</protein>
<dbReference type="InterPro" id="IPR050942">
    <property type="entry name" value="F-box_BR-signaling"/>
</dbReference>
<comment type="caution">
    <text evidence="2">The sequence shown here is derived from an EMBL/GenBank/DDBJ whole genome shotgun (WGS) entry which is preliminary data.</text>
</comment>
<organism evidence="2 3">
    <name type="scientific">Malus domestica</name>
    <name type="common">Apple</name>
    <name type="synonym">Pyrus malus</name>
    <dbReference type="NCBI Taxonomy" id="3750"/>
    <lineage>
        <taxon>Eukaryota</taxon>
        <taxon>Viridiplantae</taxon>
        <taxon>Streptophyta</taxon>
        <taxon>Embryophyta</taxon>
        <taxon>Tracheophyta</taxon>
        <taxon>Spermatophyta</taxon>
        <taxon>Magnoliopsida</taxon>
        <taxon>eudicotyledons</taxon>
        <taxon>Gunneridae</taxon>
        <taxon>Pentapetalae</taxon>
        <taxon>rosids</taxon>
        <taxon>fabids</taxon>
        <taxon>Rosales</taxon>
        <taxon>Rosaceae</taxon>
        <taxon>Amygdaloideae</taxon>
        <taxon>Maleae</taxon>
        <taxon>Malus</taxon>
    </lineage>
</organism>
<accession>A0A498HIL6</accession>
<reference evidence="2 3" key="1">
    <citation type="submission" date="2018-10" db="EMBL/GenBank/DDBJ databases">
        <title>A high-quality apple genome assembly.</title>
        <authorList>
            <person name="Hu J."/>
        </authorList>
    </citation>
    <scope>NUCLEOTIDE SEQUENCE [LARGE SCALE GENOMIC DNA]</scope>
    <source>
        <strain evidence="3">cv. HFTH1</strain>
        <tissue evidence="2">Young leaf</tissue>
    </source>
</reference>
<dbReference type="InterPro" id="IPR005174">
    <property type="entry name" value="KIB1-4_b-propeller"/>
</dbReference>